<organism evidence="2 3">
    <name type="scientific">Anaeromicrobium sediminis</name>
    <dbReference type="NCBI Taxonomy" id="1478221"/>
    <lineage>
        <taxon>Bacteria</taxon>
        <taxon>Bacillati</taxon>
        <taxon>Bacillota</taxon>
        <taxon>Clostridia</taxon>
        <taxon>Peptostreptococcales</taxon>
        <taxon>Thermotaleaceae</taxon>
        <taxon>Anaeromicrobium</taxon>
    </lineage>
</organism>
<dbReference type="Proteomes" id="UP000216024">
    <property type="component" value="Unassembled WGS sequence"/>
</dbReference>
<dbReference type="RefSeq" id="WP_095134363.1">
    <property type="nucleotide sequence ID" value="NZ_NIBG01000013.1"/>
</dbReference>
<dbReference type="Pfam" id="PF09851">
    <property type="entry name" value="SHOCT"/>
    <property type="match status" value="1"/>
</dbReference>
<feature type="domain" description="SHOCT" evidence="1">
    <location>
        <begin position="32"/>
        <end position="57"/>
    </location>
</feature>
<evidence type="ECO:0000259" key="1">
    <source>
        <dbReference type="Pfam" id="PF09851"/>
    </source>
</evidence>
<evidence type="ECO:0000313" key="2">
    <source>
        <dbReference type="EMBL" id="PAB58598.1"/>
    </source>
</evidence>
<reference evidence="2 3" key="1">
    <citation type="submission" date="2017-06" db="EMBL/GenBank/DDBJ databases">
        <title>Draft genome sequence of anaerobic fermentative bacterium Anaeromicrobium sediminis DY2726D isolated from West Pacific Ocean sediments.</title>
        <authorList>
            <person name="Zeng X."/>
        </authorList>
    </citation>
    <scope>NUCLEOTIDE SEQUENCE [LARGE SCALE GENOMIC DNA]</scope>
    <source>
        <strain evidence="2 3">DY2726D</strain>
    </source>
</reference>
<dbReference type="AlphaFoldDB" id="A0A267MI40"/>
<name>A0A267MI40_9FIRM</name>
<keyword evidence="3" id="KW-1185">Reference proteome</keyword>
<dbReference type="InterPro" id="IPR018649">
    <property type="entry name" value="SHOCT"/>
</dbReference>
<accession>A0A267MI40</accession>
<dbReference type="EMBL" id="NIBG01000013">
    <property type="protein sequence ID" value="PAB58598.1"/>
    <property type="molecule type" value="Genomic_DNA"/>
</dbReference>
<dbReference type="OrthoDB" id="5461404at2"/>
<protein>
    <recommendedName>
        <fullName evidence="1">SHOCT domain-containing protein</fullName>
    </recommendedName>
</protein>
<sequence>MMLLWIPIIIFLIIHFSKDNHKSIYGSGKRSPLEILDEKFISGELTEEEYKRKKDILRS</sequence>
<proteinExistence type="predicted"/>
<comment type="caution">
    <text evidence="2">The sequence shown here is derived from an EMBL/GenBank/DDBJ whole genome shotgun (WGS) entry which is preliminary data.</text>
</comment>
<gene>
    <name evidence="2" type="ORF">CCE28_14030</name>
</gene>
<evidence type="ECO:0000313" key="3">
    <source>
        <dbReference type="Proteomes" id="UP000216024"/>
    </source>
</evidence>